<reference evidence="2 3" key="1">
    <citation type="submission" date="2018-11" db="EMBL/GenBank/DDBJ databases">
        <title>Genome sequence of Saitozyma podzolica DSM 27192.</title>
        <authorList>
            <person name="Aliyu H."/>
            <person name="Gorte O."/>
            <person name="Ochsenreither K."/>
        </authorList>
    </citation>
    <scope>NUCLEOTIDE SEQUENCE [LARGE SCALE GENOMIC DNA]</scope>
    <source>
        <strain evidence="2 3">DSM 27192</strain>
    </source>
</reference>
<dbReference type="CDD" id="cd03443">
    <property type="entry name" value="PaaI_thioesterase"/>
    <property type="match status" value="1"/>
</dbReference>
<evidence type="ECO:0000313" key="3">
    <source>
        <dbReference type="Proteomes" id="UP000279259"/>
    </source>
</evidence>
<dbReference type="InterPro" id="IPR006683">
    <property type="entry name" value="Thioestr_dom"/>
</dbReference>
<accession>A0A427YML3</accession>
<protein>
    <recommendedName>
        <fullName evidence="1">Thioesterase domain-containing protein</fullName>
    </recommendedName>
</protein>
<evidence type="ECO:0000259" key="1">
    <source>
        <dbReference type="Pfam" id="PF03061"/>
    </source>
</evidence>
<dbReference type="InterPro" id="IPR052061">
    <property type="entry name" value="PTE-AB_protein"/>
</dbReference>
<evidence type="ECO:0000313" key="2">
    <source>
        <dbReference type="EMBL" id="RSH92297.1"/>
    </source>
</evidence>
<dbReference type="SUPFAM" id="SSF54637">
    <property type="entry name" value="Thioesterase/thiol ester dehydrase-isomerase"/>
    <property type="match status" value="1"/>
</dbReference>
<organism evidence="2 3">
    <name type="scientific">Saitozyma podzolica</name>
    <dbReference type="NCBI Taxonomy" id="1890683"/>
    <lineage>
        <taxon>Eukaryota</taxon>
        <taxon>Fungi</taxon>
        <taxon>Dikarya</taxon>
        <taxon>Basidiomycota</taxon>
        <taxon>Agaricomycotina</taxon>
        <taxon>Tremellomycetes</taxon>
        <taxon>Tremellales</taxon>
        <taxon>Trimorphomycetaceae</taxon>
        <taxon>Saitozyma</taxon>
    </lineage>
</organism>
<dbReference type="EMBL" id="RSCD01000006">
    <property type="protein sequence ID" value="RSH92297.1"/>
    <property type="molecule type" value="Genomic_DNA"/>
</dbReference>
<dbReference type="OrthoDB" id="506431at2759"/>
<feature type="domain" description="Thioesterase" evidence="1">
    <location>
        <begin position="173"/>
        <end position="248"/>
    </location>
</feature>
<dbReference type="InterPro" id="IPR029069">
    <property type="entry name" value="HotDog_dom_sf"/>
</dbReference>
<dbReference type="AlphaFoldDB" id="A0A427YML3"/>
<dbReference type="Gene3D" id="3.10.129.10">
    <property type="entry name" value="Hotdog Thioesterase"/>
    <property type="match status" value="1"/>
</dbReference>
<comment type="caution">
    <text evidence="2">The sequence shown here is derived from an EMBL/GenBank/DDBJ whole genome shotgun (WGS) entry which is preliminary data.</text>
</comment>
<keyword evidence="3" id="KW-1185">Reference proteome</keyword>
<sequence>MSFRTAFPGLRGAAHNAFRTAGSSRAYTGTNAPPSSPSALRRWTVRFAIALAIPGAYFAGAVFPPKVVLMLYPRYSPPAPEASSKQGQDLMNAVEREMQELYHVAHLRSRGDEYYETRPYQKFDPNKIHNSLTAGSLRGPGRLAVPPLLFAKKDESEAIGIVHLGRALCGHDGIIHGGLISTVFDEALARIALLNLTSGIGVTANLNVNFRVPCMADQFVIVRTKLESVQGRKVKVSGTMETLDGEVVADATGLFVEPKWAQFLQSSGVTEALGRPIPAPKNTPALFDGQTERIV</sequence>
<gene>
    <name evidence="2" type="ORF">EHS25_008712</name>
</gene>
<dbReference type="STRING" id="1890683.A0A427YML3"/>
<dbReference type="PANTHER" id="PTHR47260:SF1">
    <property type="entry name" value="UPF0644 PROTEIN PB2B4.06"/>
    <property type="match status" value="1"/>
</dbReference>
<dbReference type="Proteomes" id="UP000279259">
    <property type="component" value="Unassembled WGS sequence"/>
</dbReference>
<name>A0A427YML3_9TREE</name>
<proteinExistence type="predicted"/>
<dbReference type="Pfam" id="PF03061">
    <property type="entry name" value="4HBT"/>
    <property type="match status" value="1"/>
</dbReference>
<dbReference type="PANTHER" id="PTHR47260">
    <property type="entry name" value="UPF0644 PROTEIN PB2B4.06"/>
    <property type="match status" value="1"/>
</dbReference>